<feature type="binding site" evidence="4">
    <location>
        <position position="335"/>
    </location>
    <ligand>
        <name>S-adenosyl-L-methionine</name>
        <dbReference type="ChEBI" id="CHEBI:59789"/>
    </ligand>
</feature>
<dbReference type="InterPro" id="IPR030390">
    <property type="entry name" value="MeTrfase_TrmA_AS"/>
</dbReference>
<feature type="active site" evidence="5">
    <location>
        <position position="407"/>
    </location>
</feature>
<dbReference type="GO" id="GO:0008173">
    <property type="term" value="F:RNA methyltransferase activity"/>
    <property type="evidence" value="ECO:0007669"/>
    <property type="project" value="InterPro"/>
</dbReference>
<evidence type="ECO:0000256" key="2">
    <source>
        <dbReference type="ARBA" id="ARBA00022679"/>
    </source>
</evidence>
<keyword evidence="3 4" id="KW-0949">S-adenosyl-L-methionine</keyword>
<dbReference type="Gene3D" id="3.40.50.150">
    <property type="entry name" value="Vaccinia Virus protein VP39"/>
    <property type="match status" value="1"/>
</dbReference>
<name>A0A2S0KMD7_9FIRM</name>
<dbReference type="KEGG" id="fsa:C5Q98_02670"/>
<evidence type="ECO:0000256" key="3">
    <source>
        <dbReference type="ARBA" id="ARBA00022691"/>
    </source>
</evidence>
<feature type="binding site" evidence="4">
    <location>
        <position position="314"/>
    </location>
    <ligand>
        <name>S-adenosyl-L-methionine</name>
        <dbReference type="ChEBI" id="CHEBI:59789"/>
    </ligand>
</feature>
<dbReference type="SUPFAM" id="SSF53335">
    <property type="entry name" value="S-adenosyl-L-methionine-dependent methyltransferases"/>
    <property type="match status" value="1"/>
</dbReference>
<dbReference type="OrthoDB" id="9804590at2"/>
<dbReference type="AlphaFoldDB" id="A0A2S0KMD7"/>
<evidence type="ECO:0000256" key="5">
    <source>
        <dbReference type="PROSITE-ProRule" id="PRU10015"/>
    </source>
</evidence>
<dbReference type="PROSITE" id="PS01230">
    <property type="entry name" value="TRMA_1"/>
    <property type="match status" value="1"/>
</dbReference>
<dbReference type="EMBL" id="CP027226">
    <property type="protein sequence ID" value="AVM42201.1"/>
    <property type="molecule type" value="Genomic_DNA"/>
</dbReference>
<dbReference type="RefSeq" id="WP_106012186.1">
    <property type="nucleotide sequence ID" value="NZ_CP027226.1"/>
</dbReference>
<organism evidence="6 7">
    <name type="scientific">Fastidiosipila sanguinis</name>
    <dbReference type="NCBI Taxonomy" id="236753"/>
    <lineage>
        <taxon>Bacteria</taxon>
        <taxon>Bacillati</taxon>
        <taxon>Bacillota</taxon>
        <taxon>Clostridia</taxon>
        <taxon>Eubacteriales</taxon>
        <taxon>Oscillospiraceae</taxon>
        <taxon>Fastidiosipila</taxon>
    </lineage>
</organism>
<keyword evidence="2 4" id="KW-0808">Transferase</keyword>
<dbReference type="PROSITE" id="PS51687">
    <property type="entry name" value="SAM_MT_RNA_M5U"/>
    <property type="match status" value="1"/>
</dbReference>
<feature type="binding site" evidence="4">
    <location>
        <position position="285"/>
    </location>
    <ligand>
        <name>S-adenosyl-L-methionine</name>
        <dbReference type="ChEBI" id="CHEBI:59789"/>
    </ligand>
</feature>
<evidence type="ECO:0000313" key="7">
    <source>
        <dbReference type="Proteomes" id="UP000237947"/>
    </source>
</evidence>
<keyword evidence="7" id="KW-1185">Reference proteome</keyword>
<evidence type="ECO:0000256" key="1">
    <source>
        <dbReference type="ARBA" id="ARBA00022603"/>
    </source>
</evidence>
<sequence length="459" mass="52155">MALVEARIIKMELPNFSIGEDENGTLYKFKGGVLGQLVLLSTSKKKGKYRKAKLLEILEKSELETLDNESQLNLMSGNRFDNIPYEKELEIKSEMLQELYSQIDWQENIKLNPSPLVASYRNKMEYTFGDEYIGGPLMLGMHKIGHFYEITDYSGGTIVNSGFDKLRRFTQEFFRNTDLKHHHKTKHEGELKFFVIRYSFYENAFMLNLVTSSSDKVSDKILSDYVNKVLQVDIDGEVVSIYHTISDSIADAIKPDEINLLYGKEDLTEEINGLKFKISPFSFFQPNPLGAENLYNKALELADNLENKTVFDLYSGTGTISQIFAKKAKSVVGVEIVEEAVIKARENAELNNLSNIYFRANDVLDELDNLTDAPDIIVLDPPRMGIHVSALPKIAELGANTIVYISCNPDTQVEDILSFKEFGYKVLSIEAFDQFPRTMHVECVTLLSKLQTEHLLDID</sequence>
<feature type="binding site" evidence="4">
    <location>
        <position position="380"/>
    </location>
    <ligand>
        <name>S-adenosyl-L-methionine</name>
        <dbReference type="ChEBI" id="CHEBI:59789"/>
    </ligand>
</feature>
<accession>A0A2S0KMD7</accession>
<dbReference type="Gene3D" id="2.40.50.1070">
    <property type="match status" value="1"/>
</dbReference>
<dbReference type="PANTHER" id="PTHR11061:SF30">
    <property type="entry name" value="TRNA (URACIL(54)-C(5))-METHYLTRANSFERASE"/>
    <property type="match status" value="1"/>
</dbReference>
<reference evidence="7" key="1">
    <citation type="submission" date="2018-02" db="EMBL/GenBank/DDBJ databases">
        <authorList>
            <person name="Holder M.E."/>
            <person name="Ajami N.J."/>
            <person name="Petrosino J.F."/>
        </authorList>
    </citation>
    <scope>NUCLEOTIDE SEQUENCE [LARGE SCALE GENOMIC DNA]</scope>
    <source>
        <strain evidence="7">CCUG 47711</strain>
    </source>
</reference>
<dbReference type="NCBIfam" id="TIGR00479">
    <property type="entry name" value="rumA"/>
    <property type="match status" value="1"/>
</dbReference>
<evidence type="ECO:0000313" key="6">
    <source>
        <dbReference type="EMBL" id="AVM42201.1"/>
    </source>
</evidence>
<dbReference type="PANTHER" id="PTHR11061">
    <property type="entry name" value="RNA M5U METHYLTRANSFERASE"/>
    <property type="match status" value="1"/>
</dbReference>
<dbReference type="GO" id="GO:0006396">
    <property type="term" value="P:RNA processing"/>
    <property type="evidence" value="ECO:0007669"/>
    <property type="project" value="InterPro"/>
</dbReference>
<dbReference type="GO" id="GO:0032259">
    <property type="term" value="P:methylation"/>
    <property type="evidence" value="ECO:0007669"/>
    <property type="project" value="UniProtKB-KW"/>
</dbReference>
<dbReference type="InterPro" id="IPR029063">
    <property type="entry name" value="SAM-dependent_MTases_sf"/>
</dbReference>
<keyword evidence="1 4" id="KW-0489">Methyltransferase</keyword>
<dbReference type="Proteomes" id="UP000237947">
    <property type="component" value="Chromosome"/>
</dbReference>
<evidence type="ECO:0000256" key="4">
    <source>
        <dbReference type="PROSITE-ProRule" id="PRU01024"/>
    </source>
</evidence>
<protein>
    <submittedName>
        <fullName evidence="6">23S rRNA (Uracil(1939)-C(5))-methyltransferase RlmD</fullName>
    </submittedName>
</protein>
<comment type="similarity">
    <text evidence="4">Belongs to the class I-like SAM-binding methyltransferase superfamily. RNA M5U methyltransferase family.</text>
</comment>
<feature type="active site" description="Nucleophile" evidence="4">
    <location>
        <position position="407"/>
    </location>
</feature>
<dbReference type="InterPro" id="IPR010280">
    <property type="entry name" value="U5_MeTrfase_fam"/>
</dbReference>
<proteinExistence type="inferred from homology"/>
<dbReference type="Pfam" id="PF05958">
    <property type="entry name" value="tRNA_U5-meth_tr"/>
    <property type="match status" value="1"/>
</dbReference>
<dbReference type="CDD" id="cd02440">
    <property type="entry name" value="AdoMet_MTases"/>
    <property type="match status" value="1"/>
</dbReference>
<gene>
    <name evidence="6" type="ORF">C5Q98_02670</name>
</gene>